<dbReference type="Proteomes" id="UP000738349">
    <property type="component" value="Unassembled WGS sequence"/>
</dbReference>
<name>A0A9P9DMC6_9HYPO</name>
<dbReference type="PANTHER" id="PTHR38115:SF1">
    <property type="entry name" value="LIPOCALIN-LIKE DOMAIN-CONTAINING PROTEIN"/>
    <property type="match status" value="1"/>
</dbReference>
<dbReference type="EMBL" id="JAGMUV010000024">
    <property type="protein sequence ID" value="KAH7121557.1"/>
    <property type="molecule type" value="Genomic_DNA"/>
</dbReference>
<dbReference type="OrthoDB" id="425354at2759"/>
<evidence type="ECO:0008006" key="3">
    <source>
        <dbReference type="Google" id="ProtNLM"/>
    </source>
</evidence>
<accession>A0A9P9DMC6</accession>
<organism evidence="1 2">
    <name type="scientific">Dactylonectria macrodidyma</name>
    <dbReference type="NCBI Taxonomy" id="307937"/>
    <lineage>
        <taxon>Eukaryota</taxon>
        <taxon>Fungi</taxon>
        <taxon>Dikarya</taxon>
        <taxon>Ascomycota</taxon>
        <taxon>Pezizomycotina</taxon>
        <taxon>Sordariomycetes</taxon>
        <taxon>Hypocreomycetidae</taxon>
        <taxon>Hypocreales</taxon>
        <taxon>Nectriaceae</taxon>
        <taxon>Dactylonectria</taxon>
    </lineage>
</organism>
<sequence length="187" mass="20919">MAAPASKTIEDLNGRWTVNKSLSDSIDPVLVLQGISFLTRSAIRMANVTCNLKQYTGHPEPPTTAEGEVTYLESIQTASGLKGSKDVRCLDNRPRDQTDWLYGTTANQSRWATLEDICDQFLRDGWLEEVEGKTLILTFSKNAGYGWTATQVNGFQIINGERRYCTRSVVESDGKRAEIRLVFDYVS</sequence>
<gene>
    <name evidence="1" type="ORF">EDB81DRAFT_700459</name>
</gene>
<evidence type="ECO:0000313" key="1">
    <source>
        <dbReference type="EMBL" id="KAH7121557.1"/>
    </source>
</evidence>
<protein>
    <recommendedName>
        <fullName evidence="3">LCCL domain-containing protein</fullName>
    </recommendedName>
</protein>
<dbReference type="InterPro" id="IPR053037">
    <property type="entry name" value="Pericyclase_pydY-like"/>
</dbReference>
<keyword evidence="2" id="KW-1185">Reference proteome</keyword>
<evidence type="ECO:0000313" key="2">
    <source>
        <dbReference type="Proteomes" id="UP000738349"/>
    </source>
</evidence>
<dbReference type="AlphaFoldDB" id="A0A9P9DMC6"/>
<reference evidence="1" key="1">
    <citation type="journal article" date="2021" name="Nat. Commun.">
        <title>Genetic determinants of endophytism in the Arabidopsis root mycobiome.</title>
        <authorList>
            <person name="Mesny F."/>
            <person name="Miyauchi S."/>
            <person name="Thiergart T."/>
            <person name="Pickel B."/>
            <person name="Atanasova L."/>
            <person name="Karlsson M."/>
            <person name="Huettel B."/>
            <person name="Barry K.W."/>
            <person name="Haridas S."/>
            <person name="Chen C."/>
            <person name="Bauer D."/>
            <person name="Andreopoulos W."/>
            <person name="Pangilinan J."/>
            <person name="LaButti K."/>
            <person name="Riley R."/>
            <person name="Lipzen A."/>
            <person name="Clum A."/>
            <person name="Drula E."/>
            <person name="Henrissat B."/>
            <person name="Kohler A."/>
            <person name="Grigoriev I.V."/>
            <person name="Martin F.M."/>
            <person name="Hacquard S."/>
        </authorList>
    </citation>
    <scope>NUCLEOTIDE SEQUENCE</scope>
    <source>
        <strain evidence="1">MPI-CAGE-AT-0147</strain>
    </source>
</reference>
<proteinExistence type="predicted"/>
<dbReference type="PANTHER" id="PTHR38115">
    <property type="entry name" value="LIPOCALIN-LIKE DOMAIN-CONTAINING PROTEIN"/>
    <property type="match status" value="1"/>
</dbReference>
<comment type="caution">
    <text evidence="1">The sequence shown here is derived from an EMBL/GenBank/DDBJ whole genome shotgun (WGS) entry which is preliminary data.</text>
</comment>